<evidence type="ECO:0000259" key="2">
    <source>
        <dbReference type="Pfam" id="PF09524"/>
    </source>
</evidence>
<protein>
    <submittedName>
        <fullName evidence="3">GntR family transcriptional regulator</fullName>
    </submittedName>
</protein>
<dbReference type="Proteomes" id="UP000030351">
    <property type="component" value="Unassembled WGS sequence"/>
</dbReference>
<reference evidence="3 4" key="1">
    <citation type="submission" date="2014-10" db="EMBL/GenBank/DDBJ databases">
        <title>Genome sequence of Erwinia typographi M043b.</title>
        <authorList>
            <person name="Chan K.-G."/>
            <person name="Tan W.-S."/>
        </authorList>
    </citation>
    <scope>NUCLEOTIDE SEQUENCE [LARGE SCALE GENOMIC DNA]</scope>
    <source>
        <strain evidence="3 4">M043b</strain>
    </source>
</reference>
<feature type="compositionally biased region" description="Low complexity" evidence="1">
    <location>
        <begin position="149"/>
        <end position="162"/>
    </location>
</feature>
<evidence type="ECO:0000313" key="4">
    <source>
        <dbReference type="Proteomes" id="UP000030351"/>
    </source>
</evidence>
<dbReference type="AlphaFoldDB" id="A0A0A3YKP4"/>
<gene>
    <name evidence="3" type="ORF">NG99_23640</name>
</gene>
<dbReference type="STRING" id="371042.NG99_23640"/>
<feature type="region of interest" description="Disordered" evidence="1">
    <location>
        <begin position="105"/>
        <end position="174"/>
    </location>
</feature>
<dbReference type="Pfam" id="PF09524">
    <property type="entry name" value="Phg_2220_C"/>
    <property type="match status" value="1"/>
</dbReference>
<feature type="domain" description="Phage conserved hypothetical protein C-terminal" evidence="2">
    <location>
        <begin position="189"/>
        <end position="260"/>
    </location>
</feature>
<sequence>MSSKLHGLVWEGCGPSGMTLSRIAVLARLADYSNDEGYSWPAVDTIREQVGAKSKTTVRAAIRELEQAGWLQVIERKLGGRNASNGYQIDVEKLELFAEAARKKKRKASNSDPSKIDPPNINPSNSDASNIDGSNNGTSGGQNLVGEGSTIDPDPLIDPITDPSDKKTSCQPAAQTDPEVVLTDFAKQVLAHLNQATGSRYQVSKSSLENIRARLAEGFTTDELILTTDYLNAKWANDLEMAGYLRPTTIFQPSKFQGYLTGAQRWLAHGRPACVDGKWVKDNGETVGRAPADHTERDAAWRRFIGSAKPVRNPSQLEETVRAEASKAGVRSMNASFAVSRWNSIWKDCCERLSGGKAA</sequence>
<dbReference type="EMBL" id="JRUQ01000076">
    <property type="protein sequence ID" value="KGT87220.1"/>
    <property type="molecule type" value="Genomic_DNA"/>
</dbReference>
<dbReference type="RefSeq" id="WP_034898460.1">
    <property type="nucleotide sequence ID" value="NZ_JRUQ01000076.1"/>
</dbReference>
<dbReference type="eggNOG" id="COG1846">
    <property type="taxonomic scope" value="Bacteria"/>
</dbReference>
<name>A0A0A3YKP4_9GAMM</name>
<dbReference type="InterPro" id="IPR036388">
    <property type="entry name" value="WH-like_DNA-bd_sf"/>
</dbReference>
<evidence type="ECO:0000256" key="1">
    <source>
        <dbReference type="SAM" id="MobiDB-lite"/>
    </source>
</evidence>
<dbReference type="Pfam" id="PF13730">
    <property type="entry name" value="HTH_36"/>
    <property type="match status" value="1"/>
</dbReference>
<comment type="caution">
    <text evidence="3">The sequence shown here is derived from an EMBL/GenBank/DDBJ whole genome shotgun (WGS) entry which is preliminary data.</text>
</comment>
<proteinExistence type="predicted"/>
<evidence type="ECO:0000313" key="3">
    <source>
        <dbReference type="EMBL" id="KGT87220.1"/>
    </source>
</evidence>
<organism evidence="3 4">
    <name type="scientific">Erwinia typographi</name>
    <dbReference type="NCBI Taxonomy" id="371042"/>
    <lineage>
        <taxon>Bacteria</taxon>
        <taxon>Pseudomonadati</taxon>
        <taxon>Pseudomonadota</taxon>
        <taxon>Gammaproteobacteria</taxon>
        <taxon>Enterobacterales</taxon>
        <taxon>Erwiniaceae</taxon>
        <taxon>Erwinia</taxon>
    </lineage>
</organism>
<accession>A0A0A3YKP4</accession>
<dbReference type="Gene3D" id="1.10.10.10">
    <property type="entry name" value="Winged helix-like DNA-binding domain superfamily/Winged helix DNA-binding domain"/>
    <property type="match status" value="1"/>
</dbReference>
<dbReference type="OrthoDB" id="6479251at2"/>
<keyword evidence="4" id="KW-1185">Reference proteome</keyword>
<feature type="compositionally biased region" description="Polar residues" evidence="1">
    <location>
        <begin position="122"/>
        <end position="137"/>
    </location>
</feature>
<dbReference type="InterPro" id="IPR011741">
    <property type="entry name" value="Phg_2220_C"/>
</dbReference>